<evidence type="ECO:0000313" key="2">
    <source>
        <dbReference type="Proteomes" id="UP001165289"/>
    </source>
</evidence>
<dbReference type="Proteomes" id="UP001165289">
    <property type="component" value="Unassembled WGS sequence"/>
</dbReference>
<accession>A0AAV7JYL7</accession>
<proteinExistence type="predicted"/>
<evidence type="ECO:0000313" key="1">
    <source>
        <dbReference type="EMBL" id="KAI6654017.1"/>
    </source>
</evidence>
<name>A0AAV7JYL7_9METZ</name>
<sequence length="165" mass="19434">MFRNHNEDAKVETDLVNADTRENIDKQDKRSLREKPLYIIIVSAPTRSLDREAIRNILEQTVTKEREKFEDIKIVGIVDEIYTNFSRKILYALTCEDEDIDIVHFMKFNDAKSVSIDKLYPILPYVSLPAVKVLFGYFVNIDFSSELYIFHLEFKKKVPSNDLYF</sequence>
<organism evidence="1 2">
    <name type="scientific">Oopsacas minuta</name>
    <dbReference type="NCBI Taxonomy" id="111878"/>
    <lineage>
        <taxon>Eukaryota</taxon>
        <taxon>Metazoa</taxon>
        <taxon>Porifera</taxon>
        <taxon>Hexactinellida</taxon>
        <taxon>Hexasterophora</taxon>
        <taxon>Lyssacinosida</taxon>
        <taxon>Leucopsacidae</taxon>
        <taxon>Oopsacas</taxon>
    </lineage>
</organism>
<dbReference type="AlphaFoldDB" id="A0AAV7JYL7"/>
<evidence type="ECO:0008006" key="3">
    <source>
        <dbReference type="Google" id="ProtNLM"/>
    </source>
</evidence>
<reference evidence="1 2" key="1">
    <citation type="journal article" date="2023" name="BMC Biol.">
        <title>The compact genome of the sponge Oopsacas minuta (Hexactinellida) is lacking key metazoan core genes.</title>
        <authorList>
            <person name="Santini S."/>
            <person name="Schenkelaars Q."/>
            <person name="Jourda C."/>
            <person name="Duchesne M."/>
            <person name="Belahbib H."/>
            <person name="Rocher C."/>
            <person name="Selva M."/>
            <person name="Riesgo A."/>
            <person name="Vervoort M."/>
            <person name="Leys S.P."/>
            <person name="Kodjabachian L."/>
            <person name="Le Bivic A."/>
            <person name="Borchiellini C."/>
            <person name="Claverie J.M."/>
            <person name="Renard E."/>
        </authorList>
    </citation>
    <scope>NUCLEOTIDE SEQUENCE [LARGE SCALE GENOMIC DNA]</scope>
    <source>
        <strain evidence="1">SPO-2</strain>
    </source>
</reference>
<keyword evidence="2" id="KW-1185">Reference proteome</keyword>
<gene>
    <name evidence="1" type="ORF">LOD99_2864</name>
</gene>
<comment type="caution">
    <text evidence="1">The sequence shown here is derived from an EMBL/GenBank/DDBJ whole genome shotgun (WGS) entry which is preliminary data.</text>
</comment>
<protein>
    <recommendedName>
        <fullName evidence="3">Hexosyltransferase</fullName>
    </recommendedName>
</protein>
<dbReference type="EMBL" id="JAKMXF010000233">
    <property type="protein sequence ID" value="KAI6654017.1"/>
    <property type="molecule type" value="Genomic_DNA"/>
</dbReference>